<evidence type="ECO:0000256" key="1">
    <source>
        <dbReference type="SAM" id="MobiDB-lite"/>
    </source>
</evidence>
<name>A0AB39LYH4_9ACTN</name>
<dbReference type="InterPro" id="IPR011990">
    <property type="entry name" value="TPR-like_helical_dom_sf"/>
</dbReference>
<organism evidence="2">
    <name type="scientific">Streptomyces sp. R02</name>
    <dbReference type="NCBI Taxonomy" id="3238623"/>
    <lineage>
        <taxon>Bacteria</taxon>
        <taxon>Bacillati</taxon>
        <taxon>Actinomycetota</taxon>
        <taxon>Actinomycetes</taxon>
        <taxon>Kitasatosporales</taxon>
        <taxon>Streptomycetaceae</taxon>
        <taxon>Streptomyces</taxon>
    </lineage>
</organism>
<dbReference type="InterPro" id="IPR011717">
    <property type="entry name" value="TPR-4"/>
</dbReference>
<dbReference type="EMBL" id="CP163429">
    <property type="protein sequence ID" value="XDP97970.1"/>
    <property type="molecule type" value="Genomic_DNA"/>
</dbReference>
<dbReference type="GO" id="GO:0042802">
    <property type="term" value="F:identical protein binding"/>
    <property type="evidence" value="ECO:0007669"/>
    <property type="project" value="InterPro"/>
</dbReference>
<gene>
    <name evidence="2" type="ORF">AB5J57_32655</name>
</gene>
<accession>A0AB39LYH4</accession>
<dbReference type="RefSeq" id="WP_369161354.1">
    <property type="nucleotide sequence ID" value="NZ_CP163429.1"/>
</dbReference>
<protein>
    <recommendedName>
        <fullName evidence="3">Tetratricopeptide repeat protein</fullName>
    </recommendedName>
</protein>
<reference evidence="2" key="1">
    <citation type="submission" date="2024-07" db="EMBL/GenBank/DDBJ databases">
        <authorList>
            <person name="Yu S.T."/>
        </authorList>
    </citation>
    <scope>NUCLEOTIDE SEQUENCE</scope>
    <source>
        <strain evidence="2">R02</strain>
    </source>
</reference>
<evidence type="ECO:0008006" key="3">
    <source>
        <dbReference type="Google" id="ProtNLM"/>
    </source>
</evidence>
<proteinExistence type="predicted"/>
<sequence length="463" mass="51725">MNTDDLAWQAGNYGGLSPRKVDFLLEHGHLDLVIRAAEERGEWFCAERAAQELCRLGEFVRALKVMEPFVATGWRTALWAKADILLRAGRTDEALDLVRPDKEGRTSQTVCRHFAELLAKAGCVYEAIDLLVPHLGESWIRTVLVEITEGQEHDERVLDLIAPHAEAARRARDEGRWDYSCSDAQELQARVLERAGRVDEAIRILGQDITENRYLTQNTLTAYAELLARHGRLDELRELATGQDAHTVLHLYARALRDHGRAAEAETVMRDAIAADDWVGYRAWLSATLLRDGRLDDAITVAEPGFNWYDCSNLLGPLVYPLLDRPEELLYLLEHPLTVPHHGHEEFQHWWRAFALAGLGRAEEAIAVVEAHPDPWIDPCIVRAGLLSTAGHLAAAAAELRDLGTIEAREELFEVLVRQGQAAEAIVTHPTVAEQRAAKQRAAGAKTESAPLREDGYSLEPPF</sequence>
<evidence type="ECO:0000313" key="2">
    <source>
        <dbReference type="EMBL" id="XDP97970.1"/>
    </source>
</evidence>
<dbReference type="Gene3D" id="1.25.40.10">
    <property type="entry name" value="Tetratricopeptide repeat domain"/>
    <property type="match status" value="1"/>
</dbReference>
<feature type="region of interest" description="Disordered" evidence="1">
    <location>
        <begin position="437"/>
        <end position="463"/>
    </location>
</feature>
<dbReference type="Pfam" id="PF07721">
    <property type="entry name" value="TPR_4"/>
    <property type="match status" value="3"/>
</dbReference>
<dbReference type="AlphaFoldDB" id="A0AB39LYH4"/>